<dbReference type="Proteomes" id="UP001461498">
    <property type="component" value="Unassembled WGS sequence"/>
</dbReference>
<sequence length="257" mass="30283">MMKEKLREPYTSIKLAIKRWEEKHKKTDITDAIVINFSGQWFPIIKMDEDLKKLKSCEALIMNSNKIERFEALDKLPHLTYLSMELNQIKSLEGLEPLKFTLKVLLLGCNLLQSLKGVENFPYLEIFHIPNNLISHWCEFDRLLFCERLINVSMIGNKFNATLPKDVWIFLALRRNPRLRIIDNTYVTDEYLKDDYQYTLLERPSDKITVKSSDMDLSISSLELSNISEYFCDEYPSRELSSTELMDESSDEWADKF</sequence>
<comment type="caution">
    <text evidence="3">The sequence shown here is derived from an EMBL/GenBank/DDBJ whole genome shotgun (WGS) entry which is preliminary data.</text>
</comment>
<dbReference type="SUPFAM" id="SSF52058">
    <property type="entry name" value="L domain-like"/>
    <property type="match status" value="1"/>
</dbReference>
<organism evidence="3 4">
    <name type="scientific">Rhynocoris fuscipes</name>
    <dbReference type="NCBI Taxonomy" id="488301"/>
    <lineage>
        <taxon>Eukaryota</taxon>
        <taxon>Metazoa</taxon>
        <taxon>Ecdysozoa</taxon>
        <taxon>Arthropoda</taxon>
        <taxon>Hexapoda</taxon>
        <taxon>Insecta</taxon>
        <taxon>Pterygota</taxon>
        <taxon>Neoptera</taxon>
        <taxon>Paraneoptera</taxon>
        <taxon>Hemiptera</taxon>
        <taxon>Heteroptera</taxon>
        <taxon>Panheteroptera</taxon>
        <taxon>Cimicomorpha</taxon>
        <taxon>Reduviidae</taxon>
        <taxon>Harpactorinae</taxon>
        <taxon>Harpactorini</taxon>
        <taxon>Rhynocoris</taxon>
    </lineage>
</organism>
<evidence type="ECO:0000256" key="1">
    <source>
        <dbReference type="ARBA" id="ARBA00022614"/>
    </source>
</evidence>
<dbReference type="InterPro" id="IPR032675">
    <property type="entry name" value="LRR_dom_sf"/>
</dbReference>
<dbReference type="PANTHER" id="PTHR18849:SF0">
    <property type="entry name" value="CILIA- AND FLAGELLA-ASSOCIATED PROTEIN 410-RELATED"/>
    <property type="match status" value="1"/>
</dbReference>
<dbReference type="EMBL" id="JAPXFL010000006">
    <property type="protein sequence ID" value="KAK9505537.1"/>
    <property type="molecule type" value="Genomic_DNA"/>
</dbReference>
<evidence type="ECO:0000313" key="4">
    <source>
        <dbReference type="Proteomes" id="UP001461498"/>
    </source>
</evidence>
<dbReference type="InterPro" id="IPR001611">
    <property type="entry name" value="Leu-rich_rpt"/>
</dbReference>
<keyword evidence="4" id="KW-1185">Reference proteome</keyword>
<keyword evidence="2" id="KW-0677">Repeat</keyword>
<evidence type="ECO:0000313" key="3">
    <source>
        <dbReference type="EMBL" id="KAK9505537.1"/>
    </source>
</evidence>
<dbReference type="PANTHER" id="PTHR18849">
    <property type="entry name" value="LEUCINE RICH REPEAT PROTEIN"/>
    <property type="match status" value="1"/>
</dbReference>
<proteinExistence type="predicted"/>
<dbReference type="Gene3D" id="3.80.10.10">
    <property type="entry name" value="Ribonuclease Inhibitor"/>
    <property type="match status" value="1"/>
</dbReference>
<name>A0AAW1D4P2_9HEMI</name>
<protein>
    <submittedName>
        <fullName evidence="3">Uncharacterized protein</fullName>
    </submittedName>
</protein>
<gene>
    <name evidence="3" type="ORF">O3M35_009565</name>
</gene>
<dbReference type="PROSITE" id="PS51450">
    <property type="entry name" value="LRR"/>
    <property type="match status" value="1"/>
</dbReference>
<keyword evidence="1" id="KW-0433">Leucine-rich repeat</keyword>
<reference evidence="3 4" key="1">
    <citation type="submission" date="2022-12" db="EMBL/GenBank/DDBJ databases">
        <title>Chromosome-level genome assembly of true bugs.</title>
        <authorList>
            <person name="Ma L."/>
            <person name="Li H."/>
        </authorList>
    </citation>
    <scope>NUCLEOTIDE SEQUENCE [LARGE SCALE GENOMIC DNA]</scope>
    <source>
        <strain evidence="3">Lab_2022b</strain>
    </source>
</reference>
<dbReference type="AlphaFoldDB" id="A0AAW1D4P2"/>
<accession>A0AAW1D4P2</accession>
<evidence type="ECO:0000256" key="2">
    <source>
        <dbReference type="ARBA" id="ARBA00022737"/>
    </source>
</evidence>